<dbReference type="InterPro" id="IPR011257">
    <property type="entry name" value="DNA_glycosylase"/>
</dbReference>
<dbReference type="Gene3D" id="3.90.79.10">
    <property type="entry name" value="Nucleoside Triphosphate Pyrophosphohydrolase"/>
    <property type="match status" value="1"/>
</dbReference>
<dbReference type="Gene3D" id="1.10.1670.10">
    <property type="entry name" value="Helix-hairpin-Helix base-excision DNA repair enzymes (C-terminal)"/>
    <property type="match status" value="1"/>
</dbReference>
<dbReference type="Gene3D" id="1.10.340.30">
    <property type="entry name" value="Hypothetical protein, domain 2"/>
    <property type="match status" value="1"/>
</dbReference>
<comment type="similarity">
    <text evidence="3">Belongs to the Nth/MutY family.</text>
</comment>
<protein>
    <recommendedName>
        <fullName evidence="5">Adenine DNA glycosylase</fullName>
        <ecNumber evidence="4">3.2.2.31</ecNumber>
    </recommendedName>
</protein>
<evidence type="ECO:0000256" key="8">
    <source>
        <dbReference type="ARBA" id="ARBA00022763"/>
    </source>
</evidence>
<evidence type="ECO:0000256" key="5">
    <source>
        <dbReference type="ARBA" id="ARBA00022023"/>
    </source>
</evidence>
<evidence type="ECO:0000256" key="3">
    <source>
        <dbReference type="ARBA" id="ARBA00008343"/>
    </source>
</evidence>
<keyword evidence="9 15" id="KW-0378">Hydrolase</keyword>
<dbReference type="InterPro" id="IPR005760">
    <property type="entry name" value="A/G_AdeGlyc_MutY"/>
</dbReference>
<dbReference type="InterPro" id="IPR000445">
    <property type="entry name" value="HhH_motif"/>
</dbReference>
<dbReference type="InterPro" id="IPR003265">
    <property type="entry name" value="HhH-GPD_domain"/>
</dbReference>
<sequence length="358" mass="39498">MAGLSAQRDAAAADVATRVVEWFDVHGRHDLPWQRPATPYQVWVSEVMLQQTQVTTVIPYFERFMARFPDVHALASADVDEVLHLWSGLGYYARARNLHRAAQRLVEDHGGEFPAGIDAVESLPGIGRSTAGAILSLSRGERHPILDGNVKRVLARYHGIDGWPGRTAVARELWAWSEAHTPDIRPDAFNQAMMDLGATVCLRRRPLCGACPLASDCDARAAGTPEAFPGRRPKRDKPVRATRMLLITRNDGRVLLQRRPPTGIWGGLWCPPECDVDTDPAEEASRRFGLTLYGVHEWRPLRHVFTHFALDIHPVRADAGPGTAVMDDADLVWYNAGSGDARGLAAPVARLLKGLEDP</sequence>
<evidence type="ECO:0000256" key="9">
    <source>
        <dbReference type="ARBA" id="ARBA00022801"/>
    </source>
</evidence>
<dbReference type="EC" id="3.2.2.31" evidence="4"/>
<dbReference type="InterPro" id="IPR023170">
    <property type="entry name" value="HhH_base_excis_C"/>
</dbReference>
<keyword evidence="13 15" id="KW-0326">Glycosidase</keyword>
<dbReference type="Pfam" id="PF14815">
    <property type="entry name" value="NUDIX_4"/>
    <property type="match status" value="1"/>
</dbReference>
<feature type="domain" description="HhH-GPD" evidence="14">
    <location>
        <begin position="48"/>
        <end position="199"/>
    </location>
</feature>
<dbReference type="PANTHER" id="PTHR42944">
    <property type="entry name" value="ADENINE DNA GLYCOSYLASE"/>
    <property type="match status" value="1"/>
</dbReference>
<accession>A0A5B8RE71</accession>
<dbReference type="GO" id="GO:0051539">
    <property type="term" value="F:4 iron, 4 sulfur cluster binding"/>
    <property type="evidence" value="ECO:0007669"/>
    <property type="project" value="UniProtKB-KW"/>
</dbReference>
<dbReference type="GO" id="GO:0000701">
    <property type="term" value="F:purine-specific mismatch base pair DNA N-glycosylase activity"/>
    <property type="evidence" value="ECO:0007669"/>
    <property type="project" value="UniProtKB-EC"/>
</dbReference>
<keyword evidence="12" id="KW-0234">DNA repair</keyword>
<evidence type="ECO:0000313" key="15">
    <source>
        <dbReference type="EMBL" id="QEA06891.1"/>
    </source>
</evidence>
<evidence type="ECO:0000259" key="14">
    <source>
        <dbReference type="SMART" id="SM00478"/>
    </source>
</evidence>
<dbReference type="CDD" id="cd03431">
    <property type="entry name" value="NUDIX_DNA_Glycosylase_C-MutY"/>
    <property type="match status" value="1"/>
</dbReference>
<proteinExistence type="inferred from homology"/>
<name>A0A5B8RE71_9ZZZZ</name>
<evidence type="ECO:0000256" key="12">
    <source>
        <dbReference type="ARBA" id="ARBA00023204"/>
    </source>
</evidence>
<keyword evidence="8" id="KW-0227">DNA damage</keyword>
<reference evidence="15" key="1">
    <citation type="submission" date="2019-06" db="EMBL/GenBank/DDBJ databases">
        <authorList>
            <person name="Murdoch R.W."/>
            <person name="Fathepure B."/>
        </authorList>
    </citation>
    <scope>NUCLEOTIDE SEQUENCE</scope>
</reference>
<evidence type="ECO:0000256" key="10">
    <source>
        <dbReference type="ARBA" id="ARBA00023004"/>
    </source>
</evidence>
<dbReference type="SMART" id="SM00478">
    <property type="entry name" value="ENDO3c"/>
    <property type="match status" value="1"/>
</dbReference>
<comment type="catalytic activity">
    <reaction evidence="1">
        <text>Hydrolyzes free adenine bases from 7,8-dihydro-8-oxoguanine:adenine mismatched double-stranded DNA, leaving an apurinic site.</text>
        <dbReference type="EC" id="3.2.2.31"/>
    </reaction>
</comment>
<keyword evidence="11" id="KW-0411">Iron-sulfur</keyword>
<evidence type="ECO:0000256" key="13">
    <source>
        <dbReference type="ARBA" id="ARBA00023295"/>
    </source>
</evidence>
<dbReference type="GO" id="GO:0006298">
    <property type="term" value="P:mismatch repair"/>
    <property type="evidence" value="ECO:0007669"/>
    <property type="project" value="TreeGrafter"/>
</dbReference>
<dbReference type="SUPFAM" id="SSF55811">
    <property type="entry name" value="Nudix"/>
    <property type="match status" value="1"/>
</dbReference>
<dbReference type="Pfam" id="PF00730">
    <property type="entry name" value="HhH-GPD"/>
    <property type="match status" value="1"/>
</dbReference>
<comment type="cofactor">
    <cofactor evidence="2">
        <name>[4Fe-4S] cluster</name>
        <dbReference type="ChEBI" id="CHEBI:49883"/>
    </cofactor>
</comment>
<evidence type="ECO:0000256" key="1">
    <source>
        <dbReference type="ARBA" id="ARBA00000843"/>
    </source>
</evidence>
<keyword evidence="6" id="KW-0004">4Fe-4S</keyword>
<dbReference type="CDD" id="cd00056">
    <property type="entry name" value="ENDO3c"/>
    <property type="match status" value="1"/>
</dbReference>
<dbReference type="InterPro" id="IPR044298">
    <property type="entry name" value="MIG/MutY"/>
</dbReference>
<evidence type="ECO:0000256" key="7">
    <source>
        <dbReference type="ARBA" id="ARBA00022723"/>
    </source>
</evidence>
<dbReference type="NCBIfam" id="NF008132">
    <property type="entry name" value="PRK10880.1"/>
    <property type="match status" value="1"/>
</dbReference>
<dbReference type="GO" id="GO:0035485">
    <property type="term" value="F:adenine/guanine mispair binding"/>
    <property type="evidence" value="ECO:0007669"/>
    <property type="project" value="TreeGrafter"/>
</dbReference>
<dbReference type="InterPro" id="IPR004035">
    <property type="entry name" value="Endouclease-III_FeS-bd_BS"/>
</dbReference>
<dbReference type="GO" id="GO:0034039">
    <property type="term" value="F:8-oxo-7,8-dihydroguanine DNA N-glycosylase activity"/>
    <property type="evidence" value="ECO:0007669"/>
    <property type="project" value="TreeGrafter"/>
</dbReference>
<dbReference type="AlphaFoldDB" id="A0A5B8RE71"/>
<keyword evidence="10" id="KW-0408">Iron</keyword>
<dbReference type="GO" id="GO:0006284">
    <property type="term" value="P:base-excision repair"/>
    <property type="evidence" value="ECO:0007669"/>
    <property type="project" value="InterPro"/>
</dbReference>
<dbReference type="SUPFAM" id="SSF48150">
    <property type="entry name" value="DNA-glycosylase"/>
    <property type="match status" value="1"/>
</dbReference>
<dbReference type="GO" id="GO:0032357">
    <property type="term" value="F:oxidized purine DNA binding"/>
    <property type="evidence" value="ECO:0007669"/>
    <property type="project" value="TreeGrafter"/>
</dbReference>
<organism evidence="15">
    <name type="scientific">uncultured organism</name>
    <dbReference type="NCBI Taxonomy" id="155900"/>
    <lineage>
        <taxon>unclassified sequences</taxon>
        <taxon>environmental samples</taxon>
    </lineage>
</organism>
<dbReference type="InterPro" id="IPR003651">
    <property type="entry name" value="Endonuclease3_FeS-loop_motif"/>
</dbReference>
<dbReference type="InterPro" id="IPR029119">
    <property type="entry name" value="MutY_C"/>
</dbReference>
<dbReference type="InterPro" id="IPR015797">
    <property type="entry name" value="NUDIX_hydrolase-like_dom_sf"/>
</dbReference>
<dbReference type="GO" id="GO:0046872">
    <property type="term" value="F:metal ion binding"/>
    <property type="evidence" value="ECO:0007669"/>
    <property type="project" value="UniProtKB-KW"/>
</dbReference>
<dbReference type="PROSITE" id="PS00764">
    <property type="entry name" value="ENDONUCLEASE_III_1"/>
    <property type="match status" value="1"/>
</dbReference>
<evidence type="ECO:0000256" key="4">
    <source>
        <dbReference type="ARBA" id="ARBA00012045"/>
    </source>
</evidence>
<dbReference type="PANTHER" id="PTHR42944:SF1">
    <property type="entry name" value="ADENINE DNA GLYCOSYLASE"/>
    <property type="match status" value="1"/>
</dbReference>
<dbReference type="Pfam" id="PF00633">
    <property type="entry name" value="HHH"/>
    <property type="match status" value="1"/>
</dbReference>
<dbReference type="EMBL" id="MN079181">
    <property type="protein sequence ID" value="QEA06891.1"/>
    <property type="molecule type" value="Genomic_DNA"/>
</dbReference>
<keyword evidence="7" id="KW-0479">Metal-binding</keyword>
<gene>
    <name evidence="15" type="primary">mutY</name>
    <name evidence="15" type="ORF">KBTEX_03233</name>
</gene>
<evidence type="ECO:0000256" key="2">
    <source>
        <dbReference type="ARBA" id="ARBA00001966"/>
    </source>
</evidence>
<dbReference type="SMART" id="SM00525">
    <property type="entry name" value="FES"/>
    <property type="match status" value="1"/>
</dbReference>
<evidence type="ECO:0000256" key="11">
    <source>
        <dbReference type="ARBA" id="ARBA00023014"/>
    </source>
</evidence>
<evidence type="ECO:0000256" key="6">
    <source>
        <dbReference type="ARBA" id="ARBA00022485"/>
    </source>
</evidence>
<dbReference type="NCBIfam" id="TIGR01084">
    <property type="entry name" value="mutY"/>
    <property type="match status" value="1"/>
</dbReference>
<dbReference type="FunFam" id="1.10.340.30:FF:000002">
    <property type="entry name" value="Adenine DNA glycosylase"/>
    <property type="match status" value="1"/>
</dbReference>